<feature type="compositionally biased region" description="Basic and acidic residues" evidence="1">
    <location>
        <begin position="62"/>
        <end position="71"/>
    </location>
</feature>
<gene>
    <name evidence="2" type="ORF">IFM46972_09847</name>
</gene>
<dbReference type="AlphaFoldDB" id="A0A8H3XMF4"/>
<proteinExistence type="predicted"/>
<name>A0A8H3XMF4_9EURO</name>
<evidence type="ECO:0000313" key="3">
    <source>
        <dbReference type="Proteomes" id="UP000465221"/>
    </source>
</evidence>
<dbReference type="Proteomes" id="UP000465221">
    <property type="component" value="Unassembled WGS sequence"/>
</dbReference>
<comment type="caution">
    <text evidence="2">The sequence shown here is derived from an EMBL/GenBank/DDBJ whole genome shotgun (WGS) entry which is preliminary data.</text>
</comment>
<evidence type="ECO:0000256" key="1">
    <source>
        <dbReference type="SAM" id="MobiDB-lite"/>
    </source>
</evidence>
<reference evidence="2 3" key="1">
    <citation type="submission" date="2020-01" db="EMBL/GenBank/DDBJ databases">
        <title>Draft genome sequence of Aspergillus udagawae IFM 46972.</title>
        <authorList>
            <person name="Takahashi H."/>
            <person name="Yaguchi T."/>
        </authorList>
    </citation>
    <scope>NUCLEOTIDE SEQUENCE [LARGE SCALE GENOMIC DNA]</scope>
    <source>
        <strain evidence="2 3">IFM 46972</strain>
    </source>
</reference>
<dbReference type="EMBL" id="BLKC01000107">
    <property type="protein sequence ID" value="GFF53728.1"/>
    <property type="molecule type" value="Genomic_DNA"/>
</dbReference>
<organism evidence="2 3">
    <name type="scientific">Aspergillus udagawae</name>
    <dbReference type="NCBI Taxonomy" id="91492"/>
    <lineage>
        <taxon>Eukaryota</taxon>
        <taxon>Fungi</taxon>
        <taxon>Dikarya</taxon>
        <taxon>Ascomycota</taxon>
        <taxon>Pezizomycotina</taxon>
        <taxon>Eurotiomycetes</taxon>
        <taxon>Eurotiomycetidae</taxon>
        <taxon>Eurotiales</taxon>
        <taxon>Aspergillaceae</taxon>
        <taxon>Aspergillus</taxon>
        <taxon>Aspergillus subgen. Fumigati</taxon>
    </lineage>
</organism>
<protein>
    <submittedName>
        <fullName evidence="2">Uncharacterized protein</fullName>
    </submittedName>
</protein>
<feature type="region of interest" description="Disordered" evidence="1">
    <location>
        <begin position="55"/>
        <end position="82"/>
    </location>
</feature>
<sequence length="116" mass="13322">MLLLAISATNIAATNIMQSVSDIDNLTRKSKRRRNPCKTTKELFARIVRQNLANSDGLTSDEATKDYDVTRKTPHRQGQVRRCLTSRQINRFPRRRWRAATEQISKAFDEAEAAFL</sequence>
<accession>A0A8H3XMF4</accession>
<evidence type="ECO:0000313" key="2">
    <source>
        <dbReference type="EMBL" id="GFF53728.1"/>
    </source>
</evidence>